<keyword evidence="1" id="KW-1133">Transmembrane helix</keyword>
<accession>A0A0F6W1R3</accession>
<feature type="transmembrane region" description="Helical" evidence="1">
    <location>
        <begin position="82"/>
        <end position="102"/>
    </location>
</feature>
<evidence type="ECO:0000256" key="1">
    <source>
        <dbReference type="SAM" id="Phobius"/>
    </source>
</evidence>
<evidence type="ECO:0000313" key="2">
    <source>
        <dbReference type="EMBL" id="AKF05211.1"/>
    </source>
</evidence>
<dbReference type="Proteomes" id="UP000034883">
    <property type="component" value="Chromosome"/>
</dbReference>
<evidence type="ECO:0000313" key="3">
    <source>
        <dbReference type="Proteomes" id="UP000034883"/>
    </source>
</evidence>
<protein>
    <submittedName>
        <fullName evidence="2">Uncharacterized protein</fullName>
    </submittedName>
</protein>
<organism evidence="2 3">
    <name type="scientific">Sandaracinus amylolyticus</name>
    <dbReference type="NCBI Taxonomy" id="927083"/>
    <lineage>
        <taxon>Bacteria</taxon>
        <taxon>Pseudomonadati</taxon>
        <taxon>Myxococcota</taxon>
        <taxon>Polyangia</taxon>
        <taxon>Polyangiales</taxon>
        <taxon>Sandaracinaceae</taxon>
        <taxon>Sandaracinus</taxon>
    </lineage>
</organism>
<feature type="transmembrane region" description="Helical" evidence="1">
    <location>
        <begin position="47"/>
        <end position="67"/>
    </location>
</feature>
<dbReference type="RefSeq" id="WP_053232473.1">
    <property type="nucleotide sequence ID" value="NZ_CP011125.1"/>
</dbReference>
<name>A0A0F6W1R3_9BACT</name>
<keyword evidence="3" id="KW-1185">Reference proteome</keyword>
<gene>
    <name evidence="2" type="ORF">DB32_002360</name>
</gene>
<sequence length="108" mass="11043">MSDIALHGFVWALVALVTTGVCGLGLALQPLFVLLARRGKGAAKRHVLGAFVGPLLATIVGGIALVVVEHASTETKQTLDSVALLVPVLALAIWVGVSAVLLRPSSAQ</sequence>
<feature type="transmembrane region" description="Helical" evidence="1">
    <location>
        <begin position="6"/>
        <end position="35"/>
    </location>
</feature>
<keyword evidence="1" id="KW-0472">Membrane</keyword>
<keyword evidence="1" id="KW-0812">Transmembrane</keyword>
<proteinExistence type="predicted"/>
<dbReference type="EMBL" id="CP011125">
    <property type="protein sequence ID" value="AKF05211.1"/>
    <property type="molecule type" value="Genomic_DNA"/>
</dbReference>
<dbReference type="KEGG" id="samy:DB32_002360"/>
<dbReference type="AlphaFoldDB" id="A0A0F6W1R3"/>
<reference evidence="2 3" key="1">
    <citation type="submission" date="2015-03" db="EMBL/GenBank/DDBJ databases">
        <title>Genome assembly of Sandaracinus amylolyticus DSM 53668.</title>
        <authorList>
            <person name="Sharma G."/>
            <person name="Subramanian S."/>
        </authorList>
    </citation>
    <scope>NUCLEOTIDE SEQUENCE [LARGE SCALE GENOMIC DNA]</scope>
    <source>
        <strain evidence="2 3">DSM 53668</strain>
    </source>
</reference>